<evidence type="ECO:0000313" key="2">
    <source>
        <dbReference type="Proteomes" id="UP001489004"/>
    </source>
</evidence>
<dbReference type="AlphaFoldDB" id="A0AAW1PQP9"/>
<name>A0AAW1PQP9_9CHLO</name>
<keyword evidence="2" id="KW-1185">Reference proteome</keyword>
<dbReference type="Proteomes" id="UP001489004">
    <property type="component" value="Unassembled WGS sequence"/>
</dbReference>
<organism evidence="1 2">
    <name type="scientific">[Myrmecia] bisecta</name>
    <dbReference type="NCBI Taxonomy" id="41462"/>
    <lineage>
        <taxon>Eukaryota</taxon>
        <taxon>Viridiplantae</taxon>
        <taxon>Chlorophyta</taxon>
        <taxon>core chlorophytes</taxon>
        <taxon>Trebouxiophyceae</taxon>
        <taxon>Trebouxiales</taxon>
        <taxon>Trebouxiaceae</taxon>
        <taxon>Myrmecia</taxon>
    </lineage>
</organism>
<evidence type="ECO:0000313" key="1">
    <source>
        <dbReference type="EMBL" id="KAK9810413.1"/>
    </source>
</evidence>
<reference evidence="1 2" key="1">
    <citation type="journal article" date="2024" name="Nat. Commun.">
        <title>Phylogenomics reveals the evolutionary origins of lichenization in chlorophyte algae.</title>
        <authorList>
            <person name="Puginier C."/>
            <person name="Libourel C."/>
            <person name="Otte J."/>
            <person name="Skaloud P."/>
            <person name="Haon M."/>
            <person name="Grisel S."/>
            <person name="Petersen M."/>
            <person name="Berrin J.G."/>
            <person name="Delaux P.M."/>
            <person name="Dal Grande F."/>
            <person name="Keller J."/>
        </authorList>
    </citation>
    <scope>NUCLEOTIDE SEQUENCE [LARGE SCALE GENOMIC DNA]</scope>
    <source>
        <strain evidence="1 2">SAG 2043</strain>
    </source>
</reference>
<comment type="caution">
    <text evidence="1">The sequence shown here is derived from an EMBL/GenBank/DDBJ whole genome shotgun (WGS) entry which is preliminary data.</text>
</comment>
<proteinExistence type="predicted"/>
<accession>A0AAW1PQP9</accession>
<protein>
    <submittedName>
        <fullName evidence="1">Uncharacterized protein</fullName>
    </submittedName>
</protein>
<sequence>MKAARRLVEDQVLAQLLQSFQDGLQAAALERNVTLEELIKKHPSNFDKDLDLHRLALRVPTFKEGSLKSILDQAAELASTREIASVTLQDLNAVLDQLLETTTRPWSNDGVLLPWIDKDGTINKANLGKSITRIRDLPAQEALRRRKNVLSLPQDKQAEELLGCQSAGVLCAMAGAHPKIYLQPKLELPSREME</sequence>
<gene>
    <name evidence="1" type="ORF">WJX72_010313</name>
</gene>
<dbReference type="EMBL" id="JALJOR010000010">
    <property type="protein sequence ID" value="KAK9810413.1"/>
    <property type="molecule type" value="Genomic_DNA"/>
</dbReference>